<proteinExistence type="predicted"/>
<reference evidence="1 2" key="1">
    <citation type="submission" date="2019-03" db="EMBL/GenBank/DDBJ databases">
        <title>Draft Genome Sequence of Desulfosporosinus fructosivorans Strain 63.6F, Isolated from Marine Sediment in the Baltic Sea.</title>
        <authorList>
            <person name="Hausmann B."/>
            <person name="Vandieken V."/>
            <person name="Pjevac P."/>
            <person name="Schreck K."/>
            <person name="Herbold C.W."/>
            <person name="Loy A."/>
        </authorList>
    </citation>
    <scope>NUCLEOTIDE SEQUENCE [LARGE SCALE GENOMIC DNA]</scope>
    <source>
        <strain evidence="1 2">63.6F</strain>
    </source>
</reference>
<dbReference type="EMBL" id="SPQQ01000001">
    <property type="protein sequence ID" value="TGE39595.1"/>
    <property type="molecule type" value="Genomic_DNA"/>
</dbReference>
<dbReference type="RefSeq" id="WP_135544534.1">
    <property type="nucleotide sequence ID" value="NZ_SPQQ01000001.1"/>
</dbReference>
<sequence>MQAWGTVLRLGDGLFSALRKKRQGWHELQAWGTVLRLGNGLFSALRKKRRGCRRSCKFWGRFLAGEWPVFRVAEKAARAESAESASLKDGS</sequence>
<protein>
    <submittedName>
        <fullName evidence="1">Uncharacterized protein</fullName>
    </submittedName>
</protein>
<organism evidence="1 2">
    <name type="scientific">Desulfosporosinus fructosivorans</name>
    <dbReference type="NCBI Taxonomy" id="2018669"/>
    <lineage>
        <taxon>Bacteria</taxon>
        <taxon>Bacillati</taxon>
        <taxon>Bacillota</taxon>
        <taxon>Clostridia</taxon>
        <taxon>Eubacteriales</taxon>
        <taxon>Desulfitobacteriaceae</taxon>
        <taxon>Desulfosporosinus</taxon>
    </lineage>
</organism>
<evidence type="ECO:0000313" key="1">
    <source>
        <dbReference type="EMBL" id="TGE39595.1"/>
    </source>
</evidence>
<name>A0A4Z0RB98_9FIRM</name>
<evidence type="ECO:0000313" key="2">
    <source>
        <dbReference type="Proteomes" id="UP000298460"/>
    </source>
</evidence>
<keyword evidence="2" id="KW-1185">Reference proteome</keyword>
<dbReference type="AlphaFoldDB" id="A0A4Z0RB98"/>
<gene>
    <name evidence="1" type="ORF">E4K67_00860</name>
</gene>
<dbReference type="Proteomes" id="UP000298460">
    <property type="component" value="Unassembled WGS sequence"/>
</dbReference>
<accession>A0A4Z0RB98</accession>
<comment type="caution">
    <text evidence="1">The sequence shown here is derived from an EMBL/GenBank/DDBJ whole genome shotgun (WGS) entry which is preliminary data.</text>
</comment>